<dbReference type="InterPro" id="IPR003593">
    <property type="entry name" value="AAA+_ATPase"/>
</dbReference>
<keyword evidence="4 10" id="KW-0067">ATP-binding</keyword>
<dbReference type="GO" id="GO:0015421">
    <property type="term" value="F:ABC-type oligopeptide transporter activity"/>
    <property type="evidence" value="ECO:0007669"/>
    <property type="project" value="TreeGrafter"/>
</dbReference>
<feature type="domain" description="ABC transporter" evidence="8">
    <location>
        <begin position="356"/>
        <end position="590"/>
    </location>
</feature>
<dbReference type="Pfam" id="PF00005">
    <property type="entry name" value="ABC_tran"/>
    <property type="match status" value="1"/>
</dbReference>
<dbReference type="InterPro" id="IPR003439">
    <property type="entry name" value="ABC_transporter-like_ATP-bd"/>
</dbReference>
<dbReference type="SUPFAM" id="SSF52540">
    <property type="entry name" value="P-loop containing nucleoside triphosphate hydrolases"/>
    <property type="match status" value="1"/>
</dbReference>
<evidence type="ECO:0000256" key="3">
    <source>
        <dbReference type="ARBA" id="ARBA00022741"/>
    </source>
</evidence>
<dbReference type="SMART" id="SM00382">
    <property type="entry name" value="AAA"/>
    <property type="match status" value="1"/>
</dbReference>
<dbReference type="PROSITE" id="PS00211">
    <property type="entry name" value="ABC_TRANSPORTER_1"/>
    <property type="match status" value="1"/>
</dbReference>
<dbReference type="GO" id="GO:0016887">
    <property type="term" value="F:ATP hydrolysis activity"/>
    <property type="evidence" value="ECO:0007669"/>
    <property type="project" value="InterPro"/>
</dbReference>
<evidence type="ECO:0000313" key="11">
    <source>
        <dbReference type="Proteomes" id="UP001056429"/>
    </source>
</evidence>
<keyword evidence="3" id="KW-0547">Nucleotide-binding</keyword>
<dbReference type="PANTHER" id="PTHR43394">
    <property type="entry name" value="ATP-DEPENDENT PERMEASE MDL1, MITOCHONDRIAL"/>
    <property type="match status" value="1"/>
</dbReference>
<dbReference type="InterPro" id="IPR039421">
    <property type="entry name" value="Type_1_exporter"/>
</dbReference>
<reference evidence="10" key="2">
    <citation type="submission" date="2021-04" db="EMBL/GenBank/DDBJ databases">
        <authorList>
            <person name="Dong X."/>
        </authorList>
    </citation>
    <scope>NUCLEOTIDE SEQUENCE</scope>
    <source>
        <strain evidence="10">ZWT</strain>
    </source>
</reference>
<keyword evidence="11" id="KW-1185">Reference proteome</keyword>
<evidence type="ECO:0000256" key="1">
    <source>
        <dbReference type="ARBA" id="ARBA00004651"/>
    </source>
</evidence>
<dbReference type="Gene3D" id="3.40.50.300">
    <property type="entry name" value="P-loop containing nucleotide triphosphate hydrolases"/>
    <property type="match status" value="1"/>
</dbReference>
<name>A0A9J6NX29_9CLOT</name>
<dbReference type="Gene3D" id="1.20.1560.10">
    <property type="entry name" value="ABC transporter type 1, transmembrane domain"/>
    <property type="match status" value="1"/>
</dbReference>
<dbReference type="Proteomes" id="UP001056429">
    <property type="component" value="Unassembled WGS sequence"/>
</dbReference>
<evidence type="ECO:0000256" key="6">
    <source>
        <dbReference type="ARBA" id="ARBA00023136"/>
    </source>
</evidence>
<accession>A0A9J6NX29</accession>
<feature type="transmembrane region" description="Helical" evidence="7">
    <location>
        <begin position="20"/>
        <end position="43"/>
    </location>
</feature>
<feature type="domain" description="ABC transmembrane type-1" evidence="9">
    <location>
        <begin position="133"/>
        <end position="308"/>
    </location>
</feature>
<feature type="transmembrane region" description="Helical" evidence="7">
    <location>
        <begin position="243"/>
        <end position="269"/>
    </location>
</feature>
<dbReference type="InterPro" id="IPR036640">
    <property type="entry name" value="ABC1_TM_sf"/>
</dbReference>
<dbReference type="PANTHER" id="PTHR43394:SF1">
    <property type="entry name" value="ATP-BINDING CASSETTE SUB-FAMILY B MEMBER 10, MITOCHONDRIAL"/>
    <property type="match status" value="1"/>
</dbReference>
<organism evidence="10 11">
    <name type="scientific">Oceanirhabdus seepicola</name>
    <dbReference type="NCBI Taxonomy" id="2828781"/>
    <lineage>
        <taxon>Bacteria</taxon>
        <taxon>Bacillati</taxon>
        <taxon>Bacillota</taxon>
        <taxon>Clostridia</taxon>
        <taxon>Eubacteriales</taxon>
        <taxon>Clostridiaceae</taxon>
        <taxon>Oceanirhabdus</taxon>
    </lineage>
</organism>
<evidence type="ECO:0000259" key="9">
    <source>
        <dbReference type="PROSITE" id="PS50929"/>
    </source>
</evidence>
<dbReference type="SUPFAM" id="SSF90123">
    <property type="entry name" value="ABC transporter transmembrane region"/>
    <property type="match status" value="1"/>
</dbReference>
<dbReference type="AlphaFoldDB" id="A0A9J6NX29"/>
<comment type="subcellular location">
    <subcellularLocation>
        <location evidence="1">Cell membrane</location>
        <topology evidence="1">Multi-pass membrane protein</topology>
    </subcellularLocation>
</comment>
<evidence type="ECO:0000259" key="8">
    <source>
        <dbReference type="PROSITE" id="PS50893"/>
    </source>
</evidence>
<dbReference type="GO" id="GO:0005886">
    <property type="term" value="C:plasma membrane"/>
    <property type="evidence" value="ECO:0007669"/>
    <property type="project" value="UniProtKB-SubCell"/>
</dbReference>
<keyword evidence="6 7" id="KW-0472">Membrane</keyword>
<dbReference type="Pfam" id="PF00664">
    <property type="entry name" value="ABC_membrane"/>
    <property type="match status" value="1"/>
</dbReference>
<comment type="caution">
    <text evidence="10">The sequence shown here is derived from an EMBL/GenBank/DDBJ whole genome shotgun (WGS) entry which is preliminary data.</text>
</comment>
<gene>
    <name evidence="10" type="ORF">KDK92_04595</name>
</gene>
<evidence type="ECO:0000256" key="7">
    <source>
        <dbReference type="SAM" id="Phobius"/>
    </source>
</evidence>
<protein>
    <submittedName>
        <fullName evidence="10">ABC transporter ATP-binding protein</fullName>
    </submittedName>
</protein>
<keyword evidence="5 7" id="KW-1133">Transmembrane helix</keyword>
<reference evidence="10" key="1">
    <citation type="journal article" date="2021" name="mSystems">
        <title>Bacteria and Archaea Synergistically Convert Glycine Betaine to Biogenic Methane in the Formosa Cold Seep of the South China Sea.</title>
        <authorList>
            <person name="Li L."/>
            <person name="Zhang W."/>
            <person name="Zhang S."/>
            <person name="Song L."/>
            <person name="Sun Q."/>
            <person name="Zhang H."/>
            <person name="Xiang H."/>
            <person name="Dong X."/>
        </authorList>
    </citation>
    <scope>NUCLEOTIDE SEQUENCE</scope>
    <source>
        <strain evidence="10">ZWT</strain>
    </source>
</reference>
<dbReference type="InterPro" id="IPR027417">
    <property type="entry name" value="P-loop_NTPase"/>
</dbReference>
<evidence type="ECO:0000313" key="10">
    <source>
        <dbReference type="EMBL" id="MCM1989010.1"/>
    </source>
</evidence>
<keyword evidence="2 7" id="KW-0812">Transmembrane</keyword>
<proteinExistence type="predicted"/>
<dbReference type="InterPro" id="IPR011527">
    <property type="entry name" value="ABC1_TM_dom"/>
</dbReference>
<evidence type="ECO:0000256" key="2">
    <source>
        <dbReference type="ARBA" id="ARBA00022692"/>
    </source>
</evidence>
<dbReference type="CDD" id="cd07346">
    <property type="entry name" value="ABC_6TM_exporters"/>
    <property type="match status" value="1"/>
</dbReference>
<feature type="transmembrane region" description="Helical" evidence="7">
    <location>
        <begin position="63"/>
        <end position="87"/>
    </location>
</feature>
<feature type="transmembrane region" description="Helical" evidence="7">
    <location>
        <begin position="144"/>
        <end position="161"/>
    </location>
</feature>
<evidence type="ECO:0000256" key="4">
    <source>
        <dbReference type="ARBA" id="ARBA00022840"/>
    </source>
</evidence>
<dbReference type="PROSITE" id="PS50929">
    <property type="entry name" value="ABC_TM1F"/>
    <property type="match status" value="1"/>
</dbReference>
<evidence type="ECO:0000256" key="5">
    <source>
        <dbReference type="ARBA" id="ARBA00022989"/>
    </source>
</evidence>
<dbReference type="EMBL" id="JAGSOJ010000001">
    <property type="protein sequence ID" value="MCM1989010.1"/>
    <property type="molecule type" value="Genomic_DNA"/>
</dbReference>
<dbReference type="RefSeq" id="WP_250857876.1">
    <property type="nucleotide sequence ID" value="NZ_JAGSOJ010000001.1"/>
</dbReference>
<dbReference type="InterPro" id="IPR017871">
    <property type="entry name" value="ABC_transporter-like_CS"/>
</dbReference>
<sequence length="590" mass="66795">MKKTGFNKLLRRLLAYRPWIFIISLFCNILIFSHSAAVAYFIRELLNTVEAGVQGSVNIFQEVIPFIVGILGVAMIRVAAIMVSAVIDNIRRFDYENLLRNNIMKIVYKNKNIKSIAGKSEKVFEIVDDDVPVCAFPADLLSEVLGYLVYSLIAISSLLIINWRVTIYIFIPLSIGILIIRTASKKIKENRKVNREIHEKVSETISDTSNLVQTIKISGAHNNVLKNYEKLNRKRLDAVLKDTLFESIIQAVTGGTVYIGTAIMMLVVAKSMMQGEFPIGDFSMFVCYLGTLASCVDRITELVAETKQAEVSYERIMDLVGTQNENELTVHHDLRAFRDMEKFEYGCMKRTPMEEFDVKNLTYCHDNRNGIHDISFNLKRGEIVVLAGGIGSGKSTVLNVLMGVVPKDSGQVFWNGTEIQHQKEFFIPPNVAYTPQIARMFSEPIRENLLLGKHTCEGEINHALYHAVFEGDVAEMESGLDTQAGSRGSRLSGGQKQRLALARMFIHDAELYVMDDSSSAIDIETEKEFWNRFEKNIDKKKFACIIASNKKYVLQRADKIIFLKNGHVIDCGKAEELSKRCEEFARIYMR</sequence>
<feature type="transmembrane region" description="Helical" evidence="7">
    <location>
        <begin position="167"/>
        <end position="184"/>
    </location>
</feature>
<dbReference type="PROSITE" id="PS50893">
    <property type="entry name" value="ABC_TRANSPORTER_2"/>
    <property type="match status" value="1"/>
</dbReference>
<dbReference type="GO" id="GO:0005524">
    <property type="term" value="F:ATP binding"/>
    <property type="evidence" value="ECO:0007669"/>
    <property type="project" value="UniProtKB-KW"/>
</dbReference>